<gene>
    <name evidence="1" type="ORF">GPX89_07680</name>
</gene>
<dbReference type="RefSeq" id="WP_157386520.1">
    <property type="nucleotide sequence ID" value="NZ_WRPP01000001.1"/>
</dbReference>
<comment type="caution">
    <text evidence="1">The sequence shown here is derived from an EMBL/GenBank/DDBJ whole genome shotgun (WGS) entry which is preliminary data.</text>
</comment>
<sequence length="72" mass="8214">MAKRPPKTVHALADCSYLPPGAKTFEPCIDEVEIPLATVEHCTHDATMCPDCAWQWQLDHLFCQPLPWEHDQ</sequence>
<keyword evidence="2" id="KW-1185">Reference proteome</keyword>
<dbReference type="EMBL" id="WRPP01000001">
    <property type="protein sequence ID" value="MVU77127.1"/>
    <property type="molecule type" value="Genomic_DNA"/>
</dbReference>
<reference evidence="1 2" key="1">
    <citation type="submission" date="2019-12" db="EMBL/GenBank/DDBJ databases">
        <title>Nocardia sp. nov. ET3-3 isolated from soil.</title>
        <authorList>
            <person name="Kanchanasin P."/>
            <person name="Tanasupawat S."/>
            <person name="Yuki M."/>
            <person name="Kudo T."/>
        </authorList>
    </citation>
    <scope>NUCLEOTIDE SEQUENCE [LARGE SCALE GENOMIC DNA]</scope>
    <source>
        <strain evidence="1 2">ET3-3</strain>
    </source>
</reference>
<evidence type="ECO:0000313" key="2">
    <source>
        <dbReference type="Proteomes" id="UP000466794"/>
    </source>
</evidence>
<dbReference type="Proteomes" id="UP000466794">
    <property type="component" value="Unassembled WGS sequence"/>
</dbReference>
<protein>
    <submittedName>
        <fullName evidence="1">Uncharacterized protein</fullName>
    </submittedName>
</protein>
<accession>A0A7K1US25</accession>
<dbReference type="AlphaFoldDB" id="A0A7K1US25"/>
<name>A0A7K1US25_9NOCA</name>
<organism evidence="1 2">
    <name type="scientific">Nocardia terrae</name>
    <dbReference type="NCBI Taxonomy" id="2675851"/>
    <lineage>
        <taxon>Bacteria</taxon>
        <taxon>Bacillati</taxon>
        <taxon>Actinomycetota</taxon>
        <taxon>Actinomycetes</taxon>
        <taxon>Mycobacteriales</taxon>
        <taxon>Nocardiaceae</taxon>
        <taxon>Nocardia</taxon>
    </lineage>
</organism>
<evidence type="ECO:0000313" key="1">
    <source>
        <dbReference type="EMBL" id="MVU77127.1"/>
    </source>
</evidence>
<proteinExistence type="predicted"/>